<proteinExistence type="predicted"/>
<evidence type="ECO:0000313" key="2">
    <source>
        <dbReference type="RefSeq" id="XP_016466347.2"/>
    </source>
</evidence>
<accession>A0A1S3ZPR2</accession>
<reference evidence="2" key="2">
    <citation type="submission" date="2025-08" db="UniProtKB">
        <authorList>
            <consortium name="RefSeq"/>
        </authorList>
    </citation>
    <scope>IDENTIFICATION</scope>
    <source>
        <tissue evidence="2">Leaf</tissue>
    </source>
</reference>
<reference evidence="1" key="1">
    <citation type="journal article" date="2014" name="Nat. Commun.">
        <title>The tobacco genome sequence and its comparison with those of tomato and potato.</title>
        <authorList>
            <person name="Sierro N."/>
            <person name="Battey J.N."/>
            <person name="Ouadi S."/>
            <person name="Bakaher N."/>
            <person name="Bovet L."/>
            <person name="Willig A."/>
            <person name="Goepfert S."/>
            <person name="Peitsch M.C."/>
            <person name="Ivanov N.V."/>
        </authorList>
    </citation>
    <scope>NUCLEOTIDE SEQUENCE [LARGE SCALE GENOMIC DNA]</scope>
</reference>
<dbReference type="Proteomes" id="UP000790787">
    <property type="component" value="Chromosome 8"/>
</dbReference>
<gene>
    <name evidence="2" type="primary">LOC107789093</name>
</gene>
<dbReference type="RefSeq" id="XP_016466347.1">
    <property type="nucleotide sequence ID" value="XM_016610861.1"/>
</dbReference>
<dbReference type="PANTHER" id="PTHR33103">
    <property type="entry name" value="OS01G0153900 PROTEIN"/>
    <property type="match status" value="1"/>
</dbReference>
<name>A0A1S3ZPR2_TOBAC</name>
<dbReference type="InterPro" id="IPR007750">
    <property type="entry name" value="DUF674"/>
</dbReference>
<protein>
    <submittedName>
        <fullName evidence="2">Uncharacterized protein LOC107789093</fullName>
    </submittedName>
</protein>
<organism evidence="1 2">
    <name type="scientific">Nicotiana tabacum</name>
    <name type="common">Common tobacco</name>
    <dbReference type="NCBI Taxonomy" id="4097"/>
    <lineage>
        <taxon>Eukaryota</taxon>
        <taxon>Viridiplantae</taxon>
        <taxon>Streptophyta</taxon>
        <taxon>Embryophyta</taxon>
        <taxon>Tracheophyta</taxon>
        <taxon>Spermatophyta</taxon>
        <taxon>Magnoliopsida</taxon>
        <taxon>eudicotyledons</taxon>
        <taxon>Gunneridae</taxon>
        <taxon>Pentapetalae</taxon>
        <taxon>asterids</taxon>
        <taxon>lamiids</taxon>
        <taxon>Solanales</taxon>
        <taxon>Solanaceae</taxon>
        <taxon>Nicotianoideae</taxon>
        <taxon>Nicotianeae</taxon>
        <taxon>Nicotiana</taxon>
    </lineage>
</organism>
<dbReference type="OrthoDB" id="1213983at2759"/>
<evidence type="ECO:0000313" key="1">
    <source>
        <dbReference type="Proteomes" id="UP000790787"/>
    </source>
</evidence>
<dbReference type="AlphaFoldDB" id="A0A1S3ZPR2"/>
<dbReference type="Pfam" id="PF05056">
    <property type="entry name" value="DUF674"/>
    <property type="match status" value="1"/>
</dbReference>
<dbReference type="RefSeq" id="XP_016466347.2">
    <property type="nucleotide sequence ID" value="XM_016610861.2"/>
</dbReference>
<dbReference type="KEGG" id="nta:107789093"/>
<dbReference type="OMA" id="ACGNEMA"/>
<sequence length="238" mass="26219">MTTSEETKLSMKLLIDTTARKVLFAEAEKDCVDFLFHILSLPVGTVTKLLKEKEMKCGCLPNLYASVENLNDKYIQSNQCKDILLEPKSSAGNITSVPFLLLNDVLTSQKTFYCCSNSSAHFTVSDDPSALCPTCRCAMSRNLTYVAPPDSNEAKAAATGGFVKDVMTYMVTDDLVVKPMSTISSIALLNKFSVRDIAVLQEEVVSFGMEEALELLKASFESKTVLTSVFMSRIKMEK</sequence>
<dbReference type="STRING" id="4097.A0A1S3ZPR2"/>
<dbReference type="PaxDb" id="4097-A0A1S3ZPR2"/>
<dbReference type="GeneID" id="107789093"/>
<keyword evidence="1" id="KW-1185">Reference proteome</keyword>
<dbReference type="PANTHER" id="PTHR33103:SF19">
    <property type="entry name" value="OS09G0544700 PROTEIN"/>
    <property type="match status" value="1"/>
</dbReference>